<dbReference type="PANTHER" id="PTHR35889:SF3">
    <property type="entry name" value="F-BOX DOMAIN-CONTAINING PROTEIN"/>
    <property type="match status" value="1"/>
</dbReference>
<reference evidence="5" key="1">
    <citation type="submission" date="2019-08" db="EMBL/GenBank/DDBJ databases">
        <title>Limnoglobus roseus gen. nov., sp. nov., a novel freshwater planctomycete with a giant genome from the family Gemmataceae.</title>
        <authorList>
            <person name="Kulichevskaya I.S."/>
            <person name="Naumoff D.G."/>
            <person name="Miroshnikov K."/>
            <person name="Ivanova A."/>
            <person name="Philippov D.A."/>
            <person name="Hakobyan A."/>
            <person name="Rijpstra I.C."/>
            <person name="Sinninghe Damste J.S."/>
            <person name="Liesack W."/>
            <person name="Dedysh S.N."/>
        </authorList>
    </citation>
    <scope>NUCLEOTIDE SEQUENCE [LARGE SCALE GENOMIC DNA]</scope>
    <source>
        <strain evidence="5">PX52</strain>
    </source>
</reference>
<sequence length="891" mass="98734">MSWPRTVLALLVAPLFADRLTAADDPKAVEFFEAKIRPVLVEKCYKCHSEKAAKADKLRGGLLLDTVAGWQKGGDTGKAIVPGKPAEGTFLKSLRHEGEIQMPPDGKLPAAVVADFEKWIKDGAVDPRTDTTTTVKAAGLDLEKGRQFWSLQSPKPQTVPTNAEQSSIDRFVRAKWDEKGLRPVPQADLRTLVRRVTFDLTGLPPTPEEVEAFVADQSPKAWEKLINRLLKSPRYGERWGRYWLDVARYAEDQAHTFGVTPKKNAYLYRDWVIQAFNDDMPYDQFVRLQVAGDLMAEPKDDLFKRLAGMGFLGLGAEYYKNTAREQAIAEELDDRVDTLTRGFLGLTVSCARCHDHKFDPIPTRDYYSIAGIYYGSNLTQSPLAKPDELKKYNDAQAKVTAAEELVNHFLGDAGKAAAKEAAALTAKYLEAAHKIRTAKARPQEFVSKDGLNRYFLDRWVKFLDPANASKAPAVFKDWFALKADAKPEEVGTAAAAVQSKLVSVDVPDIVPVKNKKSAGKTSDPLTKAMFLDATAPLFVAPADAEKMFVTADVKPKLAELRGEVEKQKKASPVAPLTAHIVSGGEQGMKVYIRGNPATKGEDAPKGFLQVLSKTDAKPAAKPFTRLDLANAIASPDNPLTARVIVNRVWAWHFGRGLVNTPSNFGSLGDRPSHPELLDHLAVEFVKNGSSLKWLHKQILLTNVYRLAAEPNADNNKTDGGNVYLWRGTRKRLDVEAWRDSLLGVSGNLDETLGGPTFDLRDANAKRRTVYAKISRHELDGLLRLFDFPDANVTADRRNVTTVPQQQLFALNSEFMIAQAKAFANRLEKLGKTDADRVTAAYHLAFNRPPEAKERELAVAFLKMPAKPSDTLTRWQQYAQALLASNEFLYVD</sequence>
<evidence type="ECO:0000313" key="4">
    <source>
        <dbReference type="EMBL" id="QEL18087.1"/>
    </source>
</evidence>
<protein>
    <recommendedName>
        <fullName evidence="6">Cytochrome c domain-containing protein</fullName>
    </recommendedName>
</protein>
<evidence type="ECO:0000313" key="5">
    <source>
        <dbReference type="Proteomes" id="UP000324974"/>
    </source>
</evidence>
<evidence type="ECO:0000259" key="2">
    <source>
        <dbReference type="Pfam" id="PF07587"/>
    </source>
</evidence>
<gene>
    <name evidence="4" type="ORF">PX52LOC_05101</name>
</gene>
<name>A0A5C1AIW1_9BACT</name>
<dbReference type="KEGG" id="lrs:PX52LOC_05101"/>
<dbReference type="Pfam" id="PF07583">
    <property type="entry name" value="PSCyt2"/>
    <property type="match status" value="1"/>
</dbReference>
<dbReference type="EMBL" id="CP042425">
    <property type="protein sequence ID" value="QEL18087.1"/>
    <property type="molecule type" value="Genomic_DNA"/>
</dbReference>
<feature type="domain" description="DUF1549" evidence="1">
    <location>
        <begin position="168"/>
        <end position="373"/>
    </location>
</feature>
<dbReference type="PANTHER" id="PTHR35889">
    <property type="entry name" value="CYCLOINULO-OLIGOSACCHARIDE FRUCTANOTRANSFERASE-RELATED"/>
    <property type="match status" value="1"/>
</dbReference>
<accession>A0A5C1AIW1</accession>
<dbReference type="AlphaFoldDB" id="A0A5C1AIW1"/>
<proteinExistence type="predicted"/>
<dbReference type="InterPro" id="IPR022655">
    <property type="entry name" value="DUF1553"/>
</dbReference>
<evidence type="ECO:0008006" key="6">
    <source>
        <dbReference type="Google" id="ProtNLM"/>
    </source>
</evidence>
<feature type="domain" description="Cytochrome C Planctomycete-type" evidence="3">
    <location>
        <begin position="44"/>
        <end position="106"/>
    </location>
</feature>
<evidence type="ECO:0000259" key="1">
    <source>
        <dbReference type="Pfam" id="PF07583"/>
    </source>
</evidence>
<evidence type="ECO:0000259" key="3">
    <source>
        <dbReference type="Pfam" id="PF07635"/>
    </source>
</evidence>
<dbReference type="InterPro" id="IPR011444">
    <property type="entry name" value="DUF1549"/>
</dbReference>
<keyword evidence="5" id="KW-1185">Reference proteome</keyword>
<dbReference type="InterPro" id="IPR011429">
    <property type="entry name" value="Cyt_c_Planctomycete-type"/>
</dbReference>
<dbReference type="Proteomes" id="UP000324974">
    <property type="component" value="Chromosome"/>
</dbReference>
<dbReference type="RefSeq" id="WP_246173460.1">
    <property type="nucleotide sequence ID" value="NZ_CP042425.1"/>
</dbReference>
<dbReference type="Pfam" id="PF07587">
    <property type="entry name" value="PSD1"/>
    <property type="match status" value="1"/>
</dbReference>
<dbReference type="Pfam" id="PF07635">
    <property type="entry name" value="PSCyt1"/>
    <property type="match status" value="1"/>
</dbReference>
<feature type="domain" description="DUF1553" evidence="2">
    <location>
        <begin position="624"/>
        <end position="861"/>
    </location>
</feature>
<organism evidence="4 5">
    <name type="scientific">Limnoglobus roseus</name>
    <dbReference type="NCBI Taxonomy" id="2598579"/>
    <lineage>
        <taxon>Bacteria</taxon>
        <taxon>Pseudomonadati</taxon>
        <taxon>Planctomycetota</taxon>
        <taxon>Planctomycetia</taxon>
        <taxon>Gemmatales</taxon>
        <taxon>Gemmataceae</taxon>
        <taxon>Limnoglobus</taxon>
    </lineage>
</organism>